<dbReference type="EMBL" id="OU594956">
    <property type="protein sequence ID" value="CAG9281725.1"/>
    <property type="molecule type" value="Genomic_DNA"/>
</dbReference>
<dbReference type="AlphaFoldDB" id="A0A8J9S4W8"/>
<accession>A0A8J9S4W8</accession>
<evidence type="ECO:0000259" key="2">
    <source>
        <dbReference type="Pfam" id="PF09834"/>
    </source>
</evidence>
<evidence type="ECO:0000256" key="1">
    <source>
        <dbReference type="SAM" id="MobiDB-lite"/>
    </source>
</evidence>
<proteinExistence type="predicted"/>
<feature type="region of interest" description="Disordered" evidence="1">
    <location>
        <begin position="1"/>
        <end position="35"/>
    </location>
</feature>
<dbReference type="Pfam" id="PF09834">
    <property type="entry name" value="DUF2061"/>
    <property type="match status" value="1"/>
</dbReference>
<organism evidence="3">
    <name type="scientific">Phaeodactylum tricornutum</name>
    <name type="common">Diatom</name>
    <dbReference type="NCBI Taxonomy" id="2850"/>
    <lineage>
        <taxon>Eukaryota</taxon>
        <taxon>Sar</taxon>
        <taxon>Stramenopiles</taxon>
        <taxon>Ochrophyta</taxon>
        <taxon>Bacillariophyta</taxon>
        <taxon>Bacillariophyceae</taxon>
        <taxon>Bacillariophycidae</taxon>
        <taxon>Naviculales</taxon>
        <taxon>Phaeodactylaceae</taxon>
        <taxon>Phaeodactylum</taxon>
    </lineage>
</organism>
<name>A0A8J9S4W8_PHATR</name>
<reference evidence="3" key="1">
    <citation type="submission" date="2022-02" db="EMBL/GenBank/DDBJ databases">
        <authorList>
            <person name="Giguere J D."/>
        </authorList>
    </citation>
    <scope>NUCLEOTIDE SEQUENCE</scope>
    <source>
        <strain evidence="3">CCAP 1055/1</strain>
    </source>
</reference>
<gene>
    <name evidence="3" type="ORF">PTTT1_LOCUS17373</name>
</gene>
<dbReference type="Proteomes" id="UP000836788">
    <property type="component" value="Chromosome 15"/>
</dbReference>
<evidence type="ECO:0000313" key="3">
    <source>
        <dbReference type="EMBL" id="CAG9281725.1"/>
    </source>
</evidence>
<dbReference type="InterPro" id="IPR018638">
    <property type="entry name" value="DUF2061_membrane"/>
</dbReference>
<sequence>MDPREMDGSSAPRRRNDNHWHQPLNPQHEVDTDQPALETDITLREESHMRSIVKGLTWRIVATTTTTIIAWLVTGKVEAALQIGFFEFFAKLLIYYLHERLWIRIAL</sequence>
<feature type="domain" description="DUF2061" evidence="2">
    <location>
        <begin position="52"/>
        <end position="102"/>
    </location>
</feature>
<protein>
    <recommendedName>
        <fullName evidence="2">DUF2061 domain-containing protein</fullName>
    </recommendedName>
</protein>